<dbReference type="EMBL" id="JARGYC010000034">
    <property type="protein sequence ID" value="MDF0601771.1"/>
    <property type="molecule type" value="Genomic_DNA"/>
</dbReference>
<evidence type="ECO:0000313" key="2">
    <source>
        <dbReference type="EMBL" id="MDF0601771.1"/>
    </source>
</evidence>
<protein>
    <submittedName>
        <fullName evidence="2">Uncharacterized protein</fullName>
    </submittedName>
</protein>
<evidence type="ECO:0000313" key="3">
    <source>
        <dbReference type="Proteomes" id="UP001220964"/>
    </source>
</evidence>
<comment type="caution">
    <text evidence="2">The sequence shown here is derived from an EMBL/GenBank/DDBJ whole genome shotgun (WGS) entry which is preliminary data.</text>
</comment>
<evidence type="ECO:0000256" key="1">
    <source>
        <dbReference type="SAM" id="Phobius"/>
    </source>
</evidence>
<dbReference type="Proteomes" id="UP001220964">
    <property type="component" value="Unassembled WGS sequence"/>
</dbReference>
<sequence length="161" mass="18130">MKIAENTDTRFVLDRRPWILSAFLALLWLGVLWAGLDTILSLGEPTIGLIYIGLGTAFLAPFLYGFVRRSRLILDRPAGLVIRRHRTLFGVKQDEHPLDTLDRAVVERRRWDNSTTYRLSLRLGERTVPALGGWNSGGAGHDAAKAINRWLDVPEPDTVEV</sequence>
<gene>
    <name evidence="2" type="ORF">P1J78_13580</name>
</gene>
<keyword evidence="1" id="KW-0812">Transmembrane</keyword>
<keyword evidence="1" id="KW-0472">Membrane</keyword>
<dbReference type="RefSeq" id="WP_275567912.1">
    <property type="nucleotide sequence ID" value="NZ_JARGYC010000034.1"/>
</dbReference>
<proteinExistence type="predicted"/>
<keyword evidence="3" id="KW-1185">Reference proteome</keyword>
<dbReference type="AlphaFoldDB" id="A0AAE3NTK7"/>
<reference evidence="2" key="1">
    <citation type="submission" date="2023-03" db="EMBL/GenBank/DDBJ databases">
        <title>Multiphase analysis and comparison of six strains from genera Psychromarinibacter, Lutimaribacter, and Maritimibacter, including a novel species: Psychromarinibacter sediminicola sp. nov.</title>
        <authorList>
            <person name="Wang Y.-H."/>
            <person name="Ye M.-Q."/>
            <person name="Du Z.-J."/>
        </authorList>
    </citation>
    <scope>NUCLEOTIDE SEQUENCE</scope>
    <source>
        <strain evidence="2">C21-152</strain>
    </source>
</reference>
<organism evidence="2 3">
    <name type="scientific">Psychromarinibacter sediminicola</name>
    <dbReference type="NCBI Taxonomy" id="3033385"/>
    <lineage>
        <taxon>Bacteria</taxon>
        <taxon>Pseudomonadati</taxon>
        <taxon>Pseudomonadota</taxon>
        <taxon>Alphaproteobacteria</taxon>
        <taxon>Rhodobacterales</taxon>
        <taxon>Paracoccaceae</taxon>
        <taxon>Psychromarinibacter</taxon>
    </lineage>
</organism>
<feature type="transmembrane region" description="Helical" evidence="1">
    <location>
        <begin position="48"/>
        <end position="67"/>
    </location>
</feature>
<feature type="transmembrane region" description="Helical" evidence="1">
    <location>
        <begin position="18"/>
        <end position="36"/>
    </location>
</feature>
<name>A0AAE3NTK7_9RHOB</name>
<keyword evidence="1" id="KW-1133">Transmembrane helix</keyword>
<accession>A0AAE3NTK7</accession>